<dbReference type="Proteomes" id="UP000051256">
    <property type="component" value="Unassembled WGS sequence"/>
</dbReference>
<evidence type="ECO:0000256" key="2">
    <source>
        <dbReference type="PROSITE-ProRule" id="PRU00703"/>
    </source>
</evidence>
<dbReference type="InterPro" id="IPR051257">
    <property type="entry name" value="Diverse_CBS-Domain"/>
</dbReference>
<dbReference type="InterPro" id="IPR000644">
    <property type="entry name" value="CBS_dom"/>
</dbReference>
<evidence type="ECO:0000313" key="4">
    <source>
        <dbReference type="EMBL" id="KRM93698.1"/>
    </source>
</evidence>
<dbReference type="STRING" id="1423802.FC56_GL000415"/>
<dbReference type="NCBIfam" id="NF041630">
    <property type="entry name" value="CBS_CbpB"/>
    <property type="match status" value="1"/>
</dbReference>
<keyword evidence="1 2" id="KW-0129">CBS domain</keyword>
<dbReference type="RefSeq" id="WP_054668959.1">
    <property type="nucleotide sequence ID" value="NZ_AYZR01000008.1"/>
</dbReference>
<organism evidence="4 5">
    <name type="scientific">Lentilactobacillus senioris DSM 24302 = JCM 17472</name>
    <dbReference type="NCBI Taxonomy" id="1423802"/>
    <lineage>
        <taxon>Bacteria</taxon>
        <taxon>Bacillati</taxon>
        <taxon>Bacillota</taxon>
        <taxon>Bacilli</taxon>
        <taxon>Lactobacillales</taxon>
        <taxon>Lactobacillaceae</taxon>
        <taxon>Lentilactobacillus</taxon>
    </lineage>
</organism>
<dbReference type="PATRIC" id="fig|1423802.4.peg.426"/>
<sequence>MIEPSIEDVMNRSERDIVIPAEMVATVNENNNLQHVFLVLSKIKYSKIPVLDNDNHFKGLISLAMITDQMLTNEGIDGHRLENILVKDVMQTDVHAIYERENLEVILRYLVDENFLPYIDEDDVFKGIITRREILKEINFLTHNYDKYYHAESNHVVI</sequence>
<accession>A0A0R2CRT3</accession>
<proteinExistence type="predicted"/>
<dbReference type="InterPro" id="IPR048125">
    <property type="entry name" value="CBS_CbpB"/>
</dbReference>
<name>A0A0R2CRT3_9LACO</name>
<dbReference type="AlphaFoldDB" id="A0A0R2CRT3"/>
<dbReference type="SUPFAM" id="SSF54631">
    <property type="entry name" value="CBS-domain pair"/>
    <property type="match status" value="1"/>
</dbReference>
<comment type="caution">
    <text evidence="4">The sequence shown here is derived from an EMBL/GenBank/DDBJ whole genome shotgun (WGS) entry which is preliminary data.</text>
</comment>
<protein>
    <submittedName>
        <fullName evidence="4">Cystathionine beta-synthase (CBS) domain protein</fullName>
    </submittedName>
</protein>
<keyword evidence="5" id="KW-1185">Reference proteome</keyword>
<dbReference type="Pfam" id="PF00571">
    <property type="entry name" value="CBS"/>
    <property type="match status" value="2"/>
</dbReference>
<dbReference type="PROSITE" id="PS51371">
    <property type="entry name" value="CBS"/>
    <property type="match status" value="1"/>
</dbReference>
<feature type="domain" description="CBS" evidence="3">
    <location>
        <begin position="18"/>
        <end position="78"/>
    </location>
</feature>
<dbReference type="Gene3D" id="3.10.580.10">
    <property type="entry name" value="CBS-domain"/>
    <property type="match status" value="1"/>
</dbReference>
<dbReference type="InterPro" id="IPR046342">
    <property type="entry name" value="CBS_dom_sf"/>
</dbReference>
<gene>
    <name evidence="4" type="ORF">FC56_GL000415</name>
</gene>
<dbReference type="EMBL" id="AYZR01000008">
    <property type="protein sequence ID" value="KRM93698.1"/>
    <property type="molecule type" value="Genomic_DNA"/>
</dbReference>
<dbReference type="CDD" id="cd04643">
    <property type="entry name" value="CBS_pair_bac"/>
    <property type="match status" value="1"/>
</dbReference>
<dbReference type="PANTHER" id="PTHR43080">
    <property type="entry name" value="CBS DOMAIN-CONTAINING PROTEIN CBSX3, MITOCHONDRIAL"/>
    <property type="match status" value="1"/>
</dbReference>
<dbReference type="PANTHER" id="PTHR43080:SF30">
    <property type="entry name" value="CYCLIC DI-AMP RECEPTOR B"/>
    <property type="match status" value="1"/>
</dbReference>
<evidence type="ECO:0000256" key="1">
    <source>
        <dbReference type="ARBA" id="ARBA00023122"/>
    </source>
</evidence>
<evidence type="ECO:0000313" key="5">
    <source>
        <dbReference type="Proteomes" id="UP000051256"/>
    </source>
</evidence>
<reference evidence="4 5" key="1">
    <citation type="journal article" date="2015" name="Genome Announc.">
        <title>Expanding the biotechnology potential of lactobacilli through comparative genomics of 213 strains and associated genera.</title>
        <authorList>
            <person name="Sun Z."/>
            <person name="Harris H.M."/>
            <person name="McCann A."/>
            <person name="Guo C."/>
            <person name="Argimon S."/>
            <person name="Zhang W."/>
            <person name="Yang X."/>
            <person name="Jeffery I.B."/>
            <person name="Cooney J.C."/>
            <person name="Kagawa T.F."/>
            <person name="Liu W."/>
            <person name="Song Y."/>
            <person name="Salvetti E."/>
            <person name="Wrobel A."/>
            <person name="Rasinkangas P."/>
            <person name="Parkhill J."/>
            <person name="Rea M.C."/>
            <person name="O'Sullivan O."/>
            <person name="Ritari J."/>
            <person name="Douillard F.P."/>
            <person name="Paul Ross R."/>
            <person name="Yang R."/>
            <person name="Briner A.E."/>
            <person name="Felis G.E."/>
            <person name="de Vos W.M."/>
            <person name="Barrangou R."/>
            <person name="Klaenhammer T.R."/>
            <person name="Caufield P.W."/>
            <person name="Cui Y."/>
            <person name="Zhang H."/>
            <person name="O'Toole P.W."/>
        </authorList>
    </citation>
    <scope>NUCLEOTIDE SEQUENCE [LARGE SCALE GENOMIC DNA]</scope>
    <source>
        <strain evidence="4 5">DSM 24302</strain>
    </source>
</reference>
<evidence type="ECO:0000259" key="3">
    <source>
        <dbReference type="PROSITE" id="PS51371"/>
    </source>
</evidence>